<feature type="region of interest" description="Disordered" evidence="1">
    <location>
        <begin position="48"/>
        <end position="68"/>
    </location>
</feature>
<reference evidence="3 4" key="1">
    <citation type="submission" date="2016-05" db="EMBL/GenBank/DDBJ databases">
        <title>Nuclear genome of Blastocystis sp. subtype 1 NandII.</title>
        <authorList>
            <person name="Gentekaki E."/>
            <person name="Curtis B."/>
            <person name="Stairs C."/>
            <person name="Eme L."/>
            <person name="Herman E."/>
            <person name="Klimes V."/>
            <person name="Arias M.C."/>
            <person name="Elias M."/>
            <person name="Hilliou F."/>
            <person name="Klute M."/>
            <person name="Malik S.-B."/>
            <person name="Pightling A."/>
            <person name="Rachubinski R."/>
            <person name="Salas D."/>
            <person name="Schlacht A."/>
            <person name="Suga H."/>
            <person name="Archibald J."/>
            <person name="Ball S.G."/>
            <person name="Clark G."/>
            <person name="Dacks J."/>
            <person name="Van Der Giezen M."/>
            <person name="Tsaousis A."/>
            <person name="Roger A."/>
        </authorList>
    </citation>
    <scope>NUCLEOTIDE SEQUENCE [LARGE SCALE GENOMIC DNA]</scope>
    <source>
        <strain evidence="4">ATCC 50177 / NandII</strain>
    </source>
</reference>
<evidence type="ECO:0000313" key="4">
    <source>
        <dbReference type="Proteomes" id="UP000078348"/>
    </source>
</evidence>
<gene>
    <name evidence="3" type="ORF">AV274_4174</name>
</gene>
<dbReference type="EMBL" id="LXWW01000288">
    <property type="protein sequence ID" value="OAO14108.1"/>
    <property type="molecule type" value="Genomic_DNA"/>
</dbReference>
<feature type="transmembrane region" description="Helical" evidence="2">
    <location>
        <begin position="7"/>
        <end position="25"/>
    </location>
</feature>
<dbReference type="PANTHER" id="PTHR13132">
    <property type="entry name" value="ALPHA- 1,6 -FUCOSYLTRANSFERASE"/>
    <property type="match status" value="1"/>
</dbReference>
<comment type="caution">
    <text evidence="3">The sequence shown here is derived from an EMBL/GenBank/DDBJ whole genome shotgun (WGS) entry which is preliminary data.</text>
</comment>
<evidence type="ECO:0000313" key="3">
    <source>
        <dbReference type="EMBL" id="OAO14108.1"/>
    </source>
</evidence>
<keyword evidence="2" id="KW-0812">Transmembrane</keyword>
<sequence length="427" mass="49443">MNVLRRRILLVVYCIIFLQLLFNGYNRQRKREQEELLLVEQTNATSQRSTMTVIPTRKNPGRKNASSSDQQALFTQVLDTLNRSQRNISDTQWVIIYQPNGESGLANVFIGLVSCIIAALSTGRGVQMTPFHMFDDYFYDPFPLFHYNNSFQGKDVQFFFMYSLLAQGRALKRNHLNQLTKKRALLIDCFTDVTPHFLNNNAYRATLTDLHLWSQSSPFLPNVVDLFFEYTMRPKQPLCTLINKYIRSLRQRVFIGVQVRLGGKSLFYSDKEFLQMGDLAQFGDAIASYMSDRKLTNSDVYVFLSTDNQRVVSFFQQRFGRSLRMVKEYAIGHSAPNKNRFEFQKAPDYTKRAIMDLLILQRADFLVVTEGSTFGKLATRLQRNRNSTVVVDKAIDWSTRPDHCSVFERSNRPYLAQVISPSLKQLP</sequence>
<evidence type="ECO:0000256" key="2">
    <source>
        <dbReference type="SAM" id="Phobius"/>
    </source>
</evidence>
<dbReference type="GO" id="GO:0046921">
    <property type="term" value="F:alpha-(1-&gt;6)-fucosyltransferase activity"/>
    <property type="evidence" value="ECO:0007669"/>
    <property type="project" value="TreeGrafter"/>
</dbReference>
<keyword evidence="2" id="KW-1133">Transmembrane helix</keyword>
<dbReference type="Gene3D" id="3.40.50.11350">
    <property type="match status" value="1"/>
</dbReference>
<dbReference type="GO" id="GO:0006487">
    <property type="term" value="P:protein N-linked glycosylation"/>
    <property type="evidence" value="ECO:0007669"/>
    <property type="project" value="TreeGrafter"/>
</dbReference>
<dbReference type="PANTHER" id="PTHR13132:SF29">
    <property type="entry name" value="ALPHA-(1,6)-FUCOSYLTRANSFERASE"/>
    <property type="match status" value="1"/>
</dbReference>
<protein>
    <submittedName>
        <fullName evidence="3">Uncharacterized protein</fullName>
    </submittedName>
</protein>
<accession>A0A196SAR0</accession>
<organism evidence="3 4">
    <name type="scientific">Blastocystis sp. subtype 1 (strain ATCC 50177 / NandII)</name>
    <dbReference type="NCBI Taxonomy" id="478820"/>
    <lineage>
        <taxon>Eukaryota</taxon>
        <taxon>Sar</taxon>
        <taxon>Stramenopiles</taxon>
        <taxon>Bigyra</taxon>
        <taxon>Opalozoa</taxon>
        <taxon>Opalinata</taxon>
        <taxon>Blastocystidae</taxon>
        <taxon>Blastocystis</taxon>
    </lineage>
</organism>
<evidence type="ECO:0000256" key="1">
    <source>
        <dbReference type="SAM" id="MobiDB-lite"/>
    </source>
</evidence>
<keyword evidence="4" id="KW-1185">Reference proteome</keyword>
<keyword evidence="2" id="KW-0472">Membrane</keyword>
<dbReference type="AlphaFoldDB" id="A0A196SAR0"/>
<dbReference type="Proteomes" id="UP000078348">
    <property type="component" value="Unassembled WGS sequence"/>
</dbReference>
<proteinExistence type="predicted"/>
<dbReference type="OrthoDB" id="428346at2759"/>
<name>A0A196SAR0_BLAHN</name>